<protein>
    <submittedName>
        <fullName evidence="1">Uncharacterized protein</fullName>
    </submittedName>
</protein>
<keyword evidence="2" id="KW-1185">Reference proteome</keyword>
<evidence type="ECO:0000313" key="2">
    <source>
        <dbReference type="Proteomes" id="UP000224080"/>
    </source>
</evidence>
<gene>
    <name evidence="1" type="ORF">GX51_04440</name>
</gene>
<dbReference type="AlphaFoldDB" id="A0A2B7X2B2"/>
<accession>A0A2B7X2B2</accession>
<dbReference type="Proteomes" id="UP000224080">
    <property type="component" value="Unassembled WGS sequence"/>
</dbReference>
<name>A0A2B7X2B2_9EURO</name>
<evidence type="ECO:0000313" key="1">
    <source>
        <dbReference type="EMBL" id="PGH02828.1"/>
    </source>
</evidence>
<comment type="caution">
    <text evidence="1">The sequence shown here is derived from an EMBL/GenBank/DDBJ whole genome shotgun (WGS) entry which is preliminary data.</text>
</comment>
<proteinExistence type="predicted"/>
<organism evidence="1 2">
    <name type="scientific">Blastomyces parvus</name>
    <dbReference type="NCBI Taxonomy" id="2060905"/>
    <lineage>
        <taxon>Eukaryota</taxon>
        <taxon>Fungi</taxon>
        <taxon>Dikarya</taxon>
        <taxon>Ascomycota</taxon>
        <taxon>Pezizomycotina</taxon>
        <taxon>Eurotiomycetes</taxon>
        <taxon>Eurotiomycetidae</taxon>
        <taxon>Onygenales</taxon>
        <taxon>Ajellomycetaceae</taxon>
        <taxon>Blastomyces</taxon>
    </lineage>
</organism>
<dbReference type="EMBL" id="PDNC01000055">
    <property type="protein sequence ID" value="PGH02828.1"/>
    <property type="molecule type" value="Genomic_DNA"/>
</dbReference>
<sequence length="161" mass="18296">MAKTQPTPIHKSLSRCRTDSILGIWFQPVTCLRVKFRRESKAGGQGSRGSNDRAGQWRKRSRFVWRLTYARGFLALAEGANGTKCSTVLPSTEWTRSPPRLAMINDDVITDFKANNADVSQRDFSLSARQEKSLQSSQRIMSPYSVLLRTFEPMKRRILTA</sequence>
<reference evidence="1 2" key="1">
    <citation type="submission" date="2017-10" db="EMBL/GenBank/DDBJ databases">
        <title>Comparative genomics in systemic dimorphic fungi from Ajellomycetaceae.</title>
        <authorList>
            <person name="Munoz J.F."/>
            <person name="Mcewen J.G."/>
            <person name="Clay O.K."/>
            <person name="Cuomo C.A."/>
        </authorList>
    </citation>
    <scope>NUCLEOTIDE SEQUENCE [LARGE SCALE GENOMIC DNA]</scope>
    <source>
        <strain evidence="1 2">UAMH130</strain>
    </source>
</reference>